<dbReference type="SUPFAM" id="SSF52156">
    <property type="entry name" value="Initiation factor IF2/eIF5b, domain 3"/>
    <property type="match status" value="1"/>
</dbReference>
<feature type="compositionally biased region" description="Low complexity" evidence="12">
    <location>
        <begin position="262"/>
        <end position="275"/>
    </location>
</feature>
<dbReference type="NCBIfam" id="TIGR00231">
    <property type="entry name" value="small_GTP"/>
    <property type="match status" value="1"/>
</dbReference>
<dbReference type="SUPFAM" id="SSF52540">
    <property type="entry name" value="P-loop containing nucleoside triphosphate hydrolases"/>
    <property type="match status" value="1"/>
</dbReference>
<dbReference type="GO" id="GO:0005525">
    <property type="term" value="F:GTP binding"/>
    <property type="evidence" value="ECO:0007669"/>
    <property type="project" value="UniProtKB-KW"/>
</dbReference>
<proteinExistence type="inferred from homology"/>
<accession>A0A8K0T3F0</accession>
<dbReference type="InterPro" id="IPR000178">
    <property type="entry name" value="TF_IF2_bacterial-like"/>
</dbReference>
<dbReference type="Gene3D" id="3.40.50.10050">
    <property type="entry name" value="Translation initiation factor IF- 2, domain 3"/>
    <property type="match status" value="1"/>
</dbReference>
<dbReference type="CDD" id="cd03692">
    <property type="entry name" value="mtIF2_IVc"/>
    <property type="match status" value="1"/>
</dbReference>
<dbReference type="OrthoDB" id="361630at2759"/>
<dbReference type="GO" id="GO:0005739">
    <property type="term" value="C:mitochondrion"/>
    <property type="evidence" value="ECO:0007669"/>
    <property type="project" value="UniProtKB-SubCell"/>
</dbReference>
<evidence type="ECO:0000256" key="11">
    <source>
        <dbReference type="SAM" id="Coils"/>
    </source>
</evidence>
<dbReference type="FunFam" id="2.40.30.10:FF:000008">
    <property type="entry name" value="Translation initiation factor IF-2"/>
    <property type="match status" value="1"/>
</dbReference>
<dbReference type="HAMAP" id="MF_00100_B">
    <property type="entry name" value="IF_2_B"/>
    <property type="match status" value="1"/>
</dbReference>
<feature type="compositionally biased region" description="Pro residues" evidence="12">
    <location>
        <begin position="124"/>
        <end position="134"/>
    </location>
</feature>
<evidence type="ECO:0000256" key="1">
    <source>
        <dbReference type="ARBA" id="ARBA00004173"/>
    </source>
</evidence>
<organism evidence="14 15">
    <name type="scientific">Plectosphaerella cucumerina</name>
    <dbReference type="NCBI Taxonomy" id="40658"/>
    <lineage>
        <taxon>Eukaryota</taxon>
        <taxon>Fungi</taxon>
        <taxon>Dikarya</taxon>
        <taxon>Ascomycota</taxon>
        <taxon>Pezizomycotina</taxon>
        <taxon>Sordariomycetes</taxon>
        <taxon>Hypocreomycetidae</taxon>
        <taxon>Glomerellales</taxon>
        <taxon>Plectosphaerellaceae</taxon>
        <taxon>Plectosphaerella</taxon>
    </lineage>
</organism>
<name>A0A8K0T3F0_9PEZI</name>
<dbReference type="Pfam" id="PF22042">
    <property type="entry name" value="EF-G_D2"/>
    <property type="match status" value="1"/>
</dbReference>
<evidence type="ECO:0000256" key="2">
    <source>
        <dbReference type="ARBA" id="ARBA00007733"/>
    </source>
</evidence>
<keyword evidence="3 14" id="KW-0396">Initiation factor</keyword>
<evidence type="ECO:0000256" key="7">
    <source>
        <dbReference type="ARBA" id="ARBA00023128"/>
    </source>
</evidence>
<protein>
    <recommendedName>
        <fullName evidence="10">Translation initiation factor IF-2, mitochondrial</fullName>
    </recommendedName>
</protein>
<dbReference type="InterPro" id="IPR000795">
    <property type="entry name" value="T_Tr_GTP-bd_dom"/>
</dbReference>
<dbReference type="PANTHER" id="PTHR43381">
    <property type="entry name" value="TRANSLATION INITIATION FACTOR IF-2-RELATED"/>
    <property type="match status" value="1"/>
</dbReference>
<feature type="domain" description="Tr-type G" evidence="13">
    <location>
        <begin position="464"/>
        <end position="632"/>
    </location>
</feature>
<dbReference type="FunFam" id="3.40.50.10050:FF:000001">
    <property type="entry name" value="Translation initiation factor IF-2"/>
    <property type="match status" value="1"/>
</dbReference>
<dbReference type="PANTHER" id="PTHR43381:SF20">
    <property type="entry name" value="TRANSLATION INITIATION FACTOR IF-2, MITOCHONDRIAL"/>
    <property type="match status" value="1"/>
</dbReference>
<keyword evidence="15" id="KW-1185">Reference proteome</keyword>
<dbReference type="InterPro" id="IPR027417">
    <property type="entry name" value="P-loop_NTPase"/>
</dbReference>
<dbReference type="InterPro" id="IPR009000">
    <property type="entry name" value="Transl_B-barrel_sf"/>
</dbReference>
<dbReference type="InterPro" id="IPR015760">
    <property type="entry name" value="TIF_IF2"/>
</dbReference>
<keyword evidence="11" id="KW-0175">Coiled coil</keyword>
<keyword evidence="8" id="KW-0342">GTP-binding</keyword>
<keyword evidence="7" id="KW-0496">Mitochondrion</keyword>
<evidence type="ECO:0000256" key="5">
    <source>
        <dbReference type="ARBA" id="ARBA00022917"/>
    </source>
</evidence>
<feature type="region of interest" description="Disordered" evidence="12">
    <location>
        <begin position="443"/>
        <end position="464"/>
    </location>
</feature>
<evidence type="ECO:0000313" key="15">
    <source>
        <dbReference type="Proteomes" id="UP000813385"/>
    </source>
</evidence>
<comment type="caution">
    <text evidence="14">The sequence shown here is derived from an EMBL/GenBank/DDBJ whole genome shotgun (WGS) entry which is preliminary data.</text>
</comment>
<dbReference type="FunFam" id="3.40.50.300:FF:000019">
    <property type="entry name" value="Translation initiation factor IF-2"/>
    <property type="match status" value="1"/>
</dbReference>
<feature type="compositionally biased region" description="Polar residues" evidence="12">
    <location>
        <begin position="187"/>
        <end position="196"/>
    </location>
</feature>
<reference evidence="14" key="1">
    <citation type="journal article" date="2021" name="Nat. Commun.">
        <title>Genetic determinants of endophytism in the Arabidopsis root mycobiome.</title>
        <authorList>
            <person name="Mesny F."/>
            <person name="Miyauchi S."/>
            <person name="Thiergart T."/>
            <person name="Pickel B."/>
            <person name="Atanasova L."/>
            <person name="Karlsson M."/>
            <person name="Huettel B."/>
            <person name="Barry K.W."/>
            <person name="Haridas S."/>
            <person name="Chen C."/>
            <person name="Bauer D."/>
            <person name="Andreopoulos W."/>
            <person name="Pangilinan J."/>
            <person name="LaButti K."/>
            <person name="Riley R."/>
            <person name="Lipzen A."/>
            <person name="Clum A."/>
            <person name="Drula E."/>
            <person name="Henrissat B."/>
            <person name="Kohler A."/>
            <person name="Grigoriev I.V."/>
            <person name="Martin F.M."/>
            <person name="Hacquard S."/>
        </authorList>
    </citation>
    <scope>NUCLEOTIDE SEQUENCE</scope>
    <source>
        <strain evidence="14">MPI-CAGE-AT-0016</strain>
    </source>
</reference>
<feature type="coiled-coil region" evidence="11">
    <location>
        <begin position="350"/>
        <end position="377"/>
    </location>
</feature>
<comment type="function">
    <text evidence="9">One of the essential components for the initiation of protein synthesis. Protects formylmethionyl-tRNA from spontaneous hydrolysis and promotes its binding to the 30S ribosomal subunits. Also involved in the hydrolysis of GTP during the formation of the 70S ribosomal complex.</text>
</comment>
<evidence type="ECO:0000256" key="6">
    <source>
        <dbReference type="ARBA" id="ARBA00022946"/>
    </source>
</evidence>
<dbReference type="SUPFAM" id="SSF50447">
    <property type="entry name" value="Translation proteins"/>
    <property type="match status" value="2"/>
</dbReference>
<dbReference type="InterPro" id="IPR044145">
    <property type="entry name" value="IF2_II"/>
</dbReference>
<dbReference type="CDD" id="cd03702">
    <property type="entry name" value="IF2_mtIF2_II"/>
    <property type="match status" value="1"/>
</dbReference>
<feature type="region of interest" description="Disordered" evidence="12">
    <location>
        <begin position="25"/>
        <end position="348"/>
    </location>
</feature>
<dbReference type="AlphaFoldDB" id="A0A8K0T3F0"/>
<evidence type="ECO:0000256" key="8">
    <source>
        <dbReference type="ARBA" id="ARBA00023134"/>
    </source>
</evidence>
<dbReference type="InterPro" id="IPR053905">
    <property type="entry name" value="EF-G-like_DII"/>
</dbReference>
<keyword evidence="5" id="KW-0648">Protein biosynthesis</keyword>
<evidence type="ECO:0000256" key="9">
    <source>
        <dbReference type="ARBA" id="ARBA00025162"/>
    </source>
</evidence>
<dbReference type="EMBL" id="JAGPXD010000006">
    <property type="protein sequence ID" value="KAH7349600.1"/>
    <property type="molecule type" value="Genomic_DNA"/>
</dbReference>
<dbReference type="NCBIfam" id="TIGR00487">
    <property type="entry name" value="IF-2"/>
    <property type="match status" value="1"/>
</dbReference>
<dbReference type="Proteomes" id="UP000813385">
    <property type="component" value="Unassembled WGS sequence"/>
</dbReference>
<dbReference type="InterPro" id="IPR005225">
    <property type="entry name" value="Small_GTP-bd"/>
</dbReference>
<comment type="similarity">
    <text evidence="2">Belongs to the TRAFAC class translation factor GTPase superfamily. Classic translation factor GTPase family. IF-2 subfamily.</text>
</comment>
<dbReference type="InterPro" id="IPR036925">
    <property type="entry name" value="TIF_IF2_dom3_sf"/>
</dbReference>
<evidence type="ECO:0000313" key="14">
    <source>
        <dbReference type="EMBL" id="KAH7349600.1"/>
    </source>
</evidence>
<evidence type="ECO:0000256" key="12">
    <source>
        <dbReference type="SAM" id="MobiDB-lite"/>
    </source>
</evidence>
<feature type="compositionally biased region" description="Polar residues" evidence="12">
    <location>
        <begin position="28"/>
        <end position="42"/>
    </location>
</feature>
<feature type="compositionally biased region" description="Basic residues" evidence="12">
    <location>
        <begin position="319"/>
        <end position="337"/>
    </location>
</feature>
<evidence type="ECO:0000256" key="3">
    <source>
        <dbReference type="ARBA" id="ARBA00022540"/>
    </source>
</evidence>
<dbReference type="CDD" id="cd01887">
    <property type="entry name" value="IF2_eIF5B"/>
    <property type="match status" value="1"/>
</dbReference>
<sequence>MIRCRGLGTPSSLSPCRLCQRHGARSSPLLSRSYSNAQNTDSGLKPAAKGPVSNSGSQWASKGIPRSIPSRGAWAKGSTILQRPGTPVAGEDNQTDTPSAPKPVNDGLLPHERAAKLRLAAAAPPAPPPPPKAPPASQRTSPTHRGQAFQRAPFQRTARGSHRSDQAGQHDTQRAPGANPFQRMEQENGSTQSSSHPAGFTKPPPVARPRHQHNGAQEKPAVWGSLIKRKERPAGSASSNTGNAGDFWEKFKSRVADGPREAATSPFTTTPAAPAESNAHYWEIPKEQDAAPAEDTNDKPARSQETPYGESDTFDRSDKKRKKIAKAFQKGGRKGRQSRFEEEDEEYDEAAAMRAEERRLRKAERKAQKQLDNMEEDDQGAPKIFLPEFINLFNLAGALKLRPRALLRSLEEMGFENITEDSIFTGETASLIALEYGFDPTVDTGGQRDLRPRPPPEDLTAVPSRPPVVTIMGHVDHGKTTLLDFLRKSSVAAQEHGGITQHIGAFIVEMSSGKRITFLDTPGHAAFLTMRQRGANVTDIVVLVVAADDSVMPQTLEAIKHAREAKVPMIVAINKIDKEDARPDQVKADLARHGVEIEDFGGDVQVVPVSGKTGQGMDDLEENISLLSEILDARAETDGLAEGWVLEASVKQVGKSATVLVRRGTLRQGDFIVAGTAWARVRLLRNEAGVEISEAPPGTPVEIIGWRDELPAAGDEVLQAPDEDRAKTAIDYRNEMRYRQISSQQLLEQEQRERDRLAAEELANDPEAAEAASSGTTLVNFTVKCDVAGSVEAICASIQELGNNEVRPRILRSSAGQVSEFDVDHAATSRSVIVNFNSTIPPHIKRMAEDQGVRIMDHNVIYHLTDDIKATLSEKLDDIITHKVVGDAEVLQIFPINIKGRVYRNIAGCRVRNGIVSRNALVRILRKGEKIYDGKVEAIKHGKKDVSEMRKGTECGISFDGFEDMLAGDQLQLYEEVREKRTL</sequence>
<dbReference type="Pfam" id="PF00009">
    <property type="entry name" value="GTP_EFTU"/>
    <property type="match status" value="1"/>
</dbReference>
<evidence type="ECO:0000259" key="13">
    <source>
        <dbReference type="PROSITE" id="PS51722"/>
    </source>
</evidence>
<dbReference type="GO" id="GO:0003743">
    <property type="term" value="F:translation initiation factor activity"/>
    <property type="evidence" value="ECO:0007669"/>
    <property type="project" value="UniProtKB-KW"/>
</dbReference>
<dbReference type="PROSITE" id="PS51722">
    <property type="entry name" value="G_TR_2"/>
    <property type="match status" value="1"/>
</dbReference>
<keyword evidence="6" id="KW-0809">Transit peptide</keyword>
<comment type="subcellular location">
    <subcellularLocation>
        <location evidence="1">Mitochondrion</location>
    </subcellularLocation>
</comment>
<evidence type="ECO:0000256" key="4">
    <source>
        <dbReference type="ARBA" id="ARBA00022741"/>
    </source>
</evidence>
<dbReference type="Pfam" id="PF11987">
    <property type="entry name" value="IF-2"/>
    <property type="match status" value="1"/>
</dbReference>
<gene>
    <name evidence="14" type="ORF">B0T11DRAFT_133075</name>
</gene>
<evidence type="ECO:0000256" key="10">
    <source>
        <dbReference type="ARBA" id="ARBA00044200"/>
    </source>
</evidence>
<feature type="compositionally biased region" description="Basic and acidic residues" evidence="12">
    <location>
        <begin position="247"/>
        <end position="260"/>
    </location>
</feature>
<keyword evidence="4" id="KW-0547">Nucleotide-binding</keyword>
<dbReference type="Gene3D" id="2.40.30.10">
    <property type="entry name" value="Translation factors"/>
    <property type="match status" value="2"/>
</dbReference>
<dbReference type="GO" id="GO:0003924">
    <property type="term" value="F:GTPase activity"/>
    <property type="evidence" value="ECO:0007669"/>
    <property type="project" value="InterPro"/>
</dbReference>
<feature type="compositionally biased region" description="Basic and acidic residues" evidence="12">
    <location>
        <begin position="446"/>
        <end position="456"/>
    </location>
</feature>
<dbReference type="Gene3D" id="3.40.50.300">
    <property type="entry name" value="P-loop containing nucleotide triphosphate hydrolases"/>
    <property type="match status" value="1"/>
</dbReference>
<dbReference type="InterPro" id="IPR023115">
    <property type="entry name" value="TIF_IF2_dom3"/>
</dbReference>